<dbReference type="PROSITE" id="PS51318">
    <property type="entry name" value="TAT"/>
    <property type="match status" value="1"/>
</dbReference>
<feature type="region of interest" description="Disordered" evidence="1">
    <location>
        <begin position="32"/>
        <end position="60"/>
    </location>
</feature>
<keyword evidence="4" id="KW-1185">Reference proteome</keyword>
<evidence type="ECO:0000259" key="2">
    <source>
        <dbReference type="Pfam" id="PF26441"/>
    </source>
</evidence>
<name>A0A7U3WAY8_9EURY</name>
<gene>
    <name evidence="3" type="ORF">I7X12_09340</name>
</gene>
<proteinExistence type="predicted"/>
<reference evidence="3 4" key="1">
    <citation type="submission" date="2020-12" db="EMBL/GenBank/DDBJ databases">
        <title>Halosimplex halophilum sp. nov. and Halosimplex salinum sp. nov., two new members of the genus Halosimplex.</title>
        <authorList>
            <person name="Cui H.L."/>
        </authorList>
    </citation>
    <scope>NUCLEOTIDE SEQUENCE [LARGE SCALE GENOMIC DNA]</scope>
    <source>
        <strain evidence="3 4">YGH94</strain>
    </source>
</reference>
<dbReference type="EMBL" id="CP065856">
    <property type="protein sequence ID" value="QPV64783.1"/>
    <property type="molecule type" value="Genomic_DNA"/>
</dbReference>
<protein>
    <recommendedName>
        <fullName evidence="2">DUF8121 domain-containing protein</fullName>
    </recommendedName>
</protein>
<organism evidence="3 4">
    <name type="scientific">Halosimplex litoreum</name>
    <dbReference type="NCBI Taxonomy" id="1198301"/>
    <lineage>
        <taxon>Archaea</taxon>
        <taxon>Methanobacteriati</taxon>
        <taxon>Methanobacteriota</taxon>
        <taxon>Stenosarchaea group</taxon>
        <taxon>Halobacteria</taxon>
        <taxon>Halobacteriales</taxon>
        <taxon>Haloarculaceae</taxon>
        <taxon>Halosimplex</taxon>
    </lineage>
</organism>
<dbReference type="InterPro" id="IPR006311">
    <property type="entry name" value="TAT_signal"/>
</dbReference>
<accession>A0A7U3WAY8</accession>
<evidence type="ECO:0000313" key="3">
    <source>
        <dbReference type="EMBL" id="QPV64783.1"/>
    </source>
</evidence>
<sequence length="216" mass="23342">MPSNAPSSGSESRRAFLATVGTVTGAALAGCAGRLPGTDPEQVDARRTTETGEISWEYPPNDDAEGIGYASVELARNRAVERSHSVYRLRLNSTVRGSHGSEQYEEYRADWFRFRVGPPAAYAARHGFEMRVQPPPWPELSLRYDRRGGRRELVVESEQFGSDGTITFDLLFAPGGSPAPQRLHCSFEVQASRGGALAKTVSADGQGTLALPAASE</sequence>
<evidence type="ECO:0000256" key="1">
    <source>
        <dbReference type="SAM" id="MobiDB-lite"/>
    </source>
</evidence>
<dbReference type="InterPro" id="IPR058434">
    <property type="entry name" value="DUF8121"/>
</dbReference>
<evidence type="ECO:0000313" key="4">
    <source>
        <dbReference type="Proteomes" id="UP000595001"/>
    </source>
</evidence>
<dbReference type="KEGG" id="hlt:I7X12_09340"/>
<feature type="domain" description="DUF8121" evidence="2">
    <location>
        <begin position="105"/>
        <end position="212"/>
    </location>
</feature>
<dbReference type="GeneID" id="60588695"/>
<dbReference type="Proteomes" id="UP000595001">
    <property type="component" value="Chromosome"/>
</dbReference>
<dbReference type="OrthoDB" id="287576at2157"/>
<dbReference type="Pfam" id="PF26441">
    <property type="entry name" value="DUF8121"/>
    <property type="match status" value="1"/>
</dbReference>
<dbReference type="AlphaFoldDB" id="A0A7U3WAY8"/>
<dbReference type="RefSeq" id="WP_198063543.1">
    <property type="nucleotide sequence ID" value="NZ_CP065856.1"/>
</dbReference>